<keyword evidence="4" id="KW-0233">DNA recombination</keyword>
<dbReference type="PROSITE" id="PS51900">
    <property type="entry name" value="CB"/>
    <property type="match status" value="1"/>
</dbReference>
<evidence type="ECO:0000256" key="2">
    <source>
        <dbReference type="ARBA" id="ARBA00022908"/>
    </source>
</evidence>
<dbReference type="PANTHER" id="PTHR30349:SF64">
    <property type="entry name" value="PROPHAGE INTEGRASE INTD-RELATED"/>
    <property type="match status" value="1"/>
</dbReference>
<dbReference type="InterPro" id="IPR002104">
    <property type="entry name" value="Integrase_catalytic"/>
</dbReference>
<dbReference type="InterPro" id="IPR028259">
    <property type="entry name" value="AP2-like_int_N"/>
</dbReference>
<dbReference type="Gene3D" id="1.10.150.130">
    <property type="match status" value="1"/>
</dbReference>
<dbReference type="EMBL" id="SMRT01000007">
    <property type="protein sequence ID" value="TDF96596.1"/>
    <property type="molecule type" value="Genomic_DNA"/>
</dbReference>
<keyword evidence="3 5" id="KW-0238">DNA-binding</keyword>
<dbReference type="Pfam" id="PF00589">
    <property type="entry name" value="Phage_integrase"/>
    <property type="match status" value="1"/>
</dbReference>
<evidence type="ECO:0000256" key="4">
    <source>
        <dbReference type="ARBA" id="ARBA00023172"/>
    </source>
</evidence>
<dbReference type="GO" id="GO:0015074">
    <property type="term" value="P:DNA integration"/>
    <property type="evidence" value="ECO:0007669"/>
    <property type="project" value="UniProtKB-KW"/>
</dbReference>
<dbReference type="GO" id="GO:0006310">
    <property type="term" value="P:DNA recombination"/>
    <property type="evidence" value="ECO:0007669"/>
    <property type="project" value="UniProtKB-KW"/>
</dbReference>
<dbReference type="Proteomes" id="UP000295636">
    <property type="component" value="Unassembled WGS sequence"/>
</dbReference>
<reference evidence="8 9" key="1">
    <citation type="submission" date="2019-03" db="EMBL/GenBank/DDBJ databases">
        <title>This is whole genome sequence of Paenibacillus sp MS74 strain.</title>
        <authorList>
            <person name="Trinh H.N."/>
        </authorList>
    </citation>
    <scope>NUCLEOTIDE SEQUENCE [LARGE SCALE GENOMIC DNA]</scope>
    <source>
        <strain evidence="8 9">MS74</strain>
    </source>
</reference>
<comment type="caution">
    <text evidence="8">The sequence shown here is derived from an EMBL/GenBank/DDBJ whole genome shotgun (WGS) entry which is preliminary data.</text>
</comment>
<dbReference type="InterPro" id="IPR013762">
    <property type="entry name" value="Integrase-like_cat_sf"/>
</dbReference>
<keyword evidence="2" id="KW-0229">DNA integration</keyword>
<dbReference type="InterPro" id="IPR010998">
    <property type="entry name" value="Integrase_recombinase_N"/>
</dbReference>
<dbReference type="PROSITE" id="PS51898">
    <property type="entry name" value="TYR_RECOMBINASE"/>
    <property type="match status" value="1"/>
</dbReference>
<dbReference type="GO" id="GO:0003677">
    <property type="term" value="F:DNA binding"/>
    <property type="evidence" value="ECO:0007669"/>
    <property type="project" value="UniProtKB-UniRule"/>
</dbReference>
<protein>
    <submittedName>
        <fullName evidence="8">Site-specific integrase</fullName>
    </submittedName>
</protein>
<dbReference type="InterPro" id="IPR050090">
    <property type="entry name" value="Tyrosine_recombinase_XerCD"/>
</dbReference>
<evidence type="ECO:0000313" key="8">
    <source>
        <dbReference type="EMBL" id="TDF96596.1"/>
    </source>
</evidence>
<evidence type="ECO:0000256" key="1">
    <source>
        <dbReference type="ARBA" id="ARBA00008857"/>
    </source>
</evidence>
<organism evidence="8 9">
    <name type="scientific">Paenibacillus piri</name>
    <dbReference type="NCBI Taxonomy" id="2547395"/>
    <lineage>
        <taxon>Bacteria</taxon>
        <taxon>Bacillati</taxon>
        <taxon>Bacillota</taxon>
        <taxon>Bacilli</taxon>
        <taxon>Bacillales</taxon>
        <taxon>Paenibacillaceae</taxon>
        <taxon>Paenibacillus</taxon>
    </lineage>
</organism>
<evidence type="ECO:0000313" key="9">
    <source>
        <dbReference type="Proteomes" id="UP000295636"/>
    </source>
</evidence>
<evidence type="ECO:0000256" key="5">
    <source>
        <dbReference type="PROSITE-ProRule" id="PRU01248"/>
    </source>
</evidence>
<sequence>MPGSIKKDGSTWYYILELGKDPKSGKRKQKKKRGFKTKKEAQAALVQAENEVLKGTFVETEILYKDFLDKWLEDKKTKVKESTLSTYTWLTNTYISPTLGMYELSNLKPWIIQDFYNELVNQGKLSRENVQKVHSLVHDSLKRAERWELIQRNPASLVDRPRASKKEMSFWTQEEVLTFLKEAKDDRLYGAFLLAITTGMRQAEILGLRWKDIDFNDGSLCIVQTLSHDGKRLITGAKTNASIRKVDLPEETLRALRIHYKLIHFEKCELEDGYQDHDLVVCTQLGTPVIPRNLMRSFYRITRNAGVPKIRFHDLRHTHASMLLKQGVNPKIVAERLGHANIRITLETYSHLMPSMQKETAQNFGKLLFG</sequence>
<keyword evidence="9" id="KW-1185">Reference proteome</keyword>
<dbReference type="RefSeq" id="WP_133229837.1">
    <property type="nucleotide sequence ID" value="NZ_SMRT01000007.1"/>
</dbReference>
<dbReference type="Gene3D" id="1.10.443.10">
    <property type="entry name" value="Intergrase catalytic core"/>
    <property type="match status" value="1"/>
</dbReference>
<dbReference type="CDD" id="cd01189">
    <property type="entry name" value="INT_ICEBs1_C_like"/>
    <property type="match status" value="1"/>
</dbReference>
<dbReference type="OrthoDB" id="9803188at2"/>
<dbReference type="InterPro" id="IPR011010">
    <property type="entry name" value="DNA_brk_join_enz"/>
</dbReference>
<gene>
    <name evidence="8" type="ORF">E1757_15990</name>
</gene>
<accession>A0A4R5KM46</accession>
<dbReference type="Pfam" id="PF14657">
    <property type="entry name" value="Arm-DNA-bind_4"/>
    <property type="match status" value="1"/>
</dbReference>
<dbReference type="SUPFAM" id="SSF56349">
    <property type="entry name" value="DNA breaking-rejoining enzymes"/>
    <property type="match status" value="1"/>
</dbReference>
<dbReference type="Pfam" id="PF14659">
    <property type="entry name" value="Phage_int_SAM_3"/>
    <property type="match status" value="1"/>
</dbReference>
<proteinExistence type="inferred from homology"/>
<evidence type="ECO:0000259" key="6">
    <source>
        <dbReference type="PROSITE" id="PS51898"/>
    </source>
</evidence>
<evidence type="ECO:0000256" key="3">
    <source>
        <dbReference type="ARBA" id="ARBA00023125"/>
    </source>
</evidence>
<comment type="similarity">
    <text evidence="1">Belongs to the 'phage' integrase family.</text>
</comment>
<dbReference type="AlphaFoldDB" id="A0A4R5KM46"/>
<feature type="domain" description="Core-binding (CB)" evidence="7">
    <location>
        <begin position="62"/>
        <end position="145"/>
    </location>
</feature>
<name>A0A4R5KM46_9BACL</name>
<feature type="domain" description="Tyr recombinase" evidence="6">
    <location>
        <begin position="166"/>
        <end position="362"/>
    </location>
</feature>
<evidence type="ECO:0000259" key="7">
    <source>
        <dbReference type="PROSITE" id="PS51900"/>
    </source>
</evidence>
<dbReference type="PANTHER" id="PTHR30349">
    <property type="entry name" value="PHAGE INTEGRASE-RELATED"/>
    <property type="match status" value="1"/>
</dbReference>
<dbReference type="InterPro" id="IPR004107">
    <property type="entry name" value="Integrase_SAM-like_N"/>
</dbReference>
<dbReference type="InterPro" id="IPR044068">
    <property type="entry name" value="CB"/>
</dbReference>